<dbReference type="EMBL" id="KN833798">
    <property type="protein sequence ID" value="KIK18708.1"/>
    <property type="molecule type" value="Genomic_DNA"/>
</dbReference>
<organism evidence="1 2">
    <name type="scientific">Pisolithus microcarpus 441</name>
    <dbReference type="NCBI Taxonomy" id="765257"/>
    <lineage>
        <taxon>Eukaryota</taxon>
        <taxon>Fungi</taxon>
        <taxon>Dikarya</taxon>
        <taxon>Basidiomycota</taxon>
        <taxon>Agaricomycotina</taxon>
        <taxon>Agaricomycetes</taxon>
        <taxon>Agaricomycetidae</taxon>
        <taxon>Boletales</taxon>
        <taxon>Sclerodermatineae</taxon>
        <taxon>Pisolithaceae</taxon>
        <taxon>Pisolithus</taxon>
    </lineage>
</organism>
<reference evidence="2" key="2">
    <citation type="submission" date="2015-01" db="EMBL/GenBank/DDBJ databases">
        <title>Evolutionary Origins and Diversification of the Mycorrhizal Mutualists.</title>
        <authorList>
            <consortium name="DOE Joint Genome Institute"/>
            <consortium name="Mycorrhizal Genomics Consortium"/>
            <person name="Kohler A."/>
            <person name="Kuo A."/>
            <person name="Nagy L.G."/>
            <person name="Floudas D."/>
            <person name="Copeland A."/>
            <person name="Barry K.W."/>
            <person name="Cichocki N."/>
            <person name="Veneault-Fourrey C."/>
            <person name="LaButti K."/>
            <person name="Lindquist E.A."/>
            <person name="Lipzen A."/>
            <person name="Lundell T."/>
            <person name="Morin E."/>
            <person name="Murat C."/>
            <person name="Riley R."/>
            <person name="Ohm R."/>
            <person name="Sun H."/>
            <person name="Tunlid A."/>
            <person name="Henrissat B."/>
            <person name="Grigoriev I.V."/>
            <person name="Hibbett D.S."/>
            <person name="Martin F."/>
        </authorList>
    </citation>
    <scope>NUCLEOTIDE SEQUENCE [LARGE SCALE GENOMIC DNA]</scope>
    <source>
        <strain evidence="2">441</strain>
    </source>
</reference>
<reference evidence="1 2" key="1">
    <citation type="submission" date="2014-04" db="EMBL/GenBank/DDBJ databases">
        <authorList>
            <consortium name="DOE Joint Genome Institute"/>
            <person name="Kuo A."/>
            <person name="Kohler A."/>
            <person name="Costa M.D."/>
            <person name="Nagy L.G."/>
            <person name="Floudas D."/>
            <person name="Copeland A."/>
            <person name="Barry K.W."/>
            <person name="Cichocki N."/>
            <person name="Veneault-Fourrey C."/>
            <person name="LaButti K."/>
            <person name="Lindquist E.A."/>
            <person name="Lipzen A."/>
            <person name="Lundell T."/>
            <person name="Morin E."/>
            <person name="Murat C."/>
            <person name="Sun H."/>
            <person name="Tunlid A."/>
            <person name="Henrissat B."/>
            <person name="Grigoriev I.V."/>
            <person name="Hibbett D.S."/>
            <person name="Martin F."/>
            <person name="Nordberg H.P."/>
            <person name="Cantor M.N."/>
            <person name="Hua S.X."/>
        </authorList>
    </citation>
    <scope>NUCLEOTIDE SEQUENCE [LARGE SCALE GENOMIC DNA]</scope>
    <source>
        <strain evidence="1 2">441</strain>
    </source>
</reference>
<dbReference type="HOGENOM" id="CLU_3129880_0_0_1"/>
<sequence length="50" mass="5743">VHVQIEHAFASLKGSFQSLQELQLKIQNKEDLYMAVCQLHGLQCILCSLW</sequence>
<protein>
    <submittedName>
        <fullName evidence="1">Uncharacterized protein</fullName>
    </submittedName>
</protein>
<dbReference type="Proteomes" id="UP000054018">
    <property type="component" value="Unassembled WGS sequence"/>
</dbReference>
<feature type="non-terminal residue" evidence="1">
    <location>
        <position position="1"/>
    </location>
</feature>
<accession>A0A0C9ZFF0</accession>
<evidence type="ECO:0000313" key="1">
    <source>
        <dbReference type="EMBL" id="KIK18708.1"/>
    </source>
</evidence>
<name>A0A0C9ZFF0_9AGAM</name>
<keyword evidence="2" id="KW-1185">Reference proteome</keyword>
<proteinExistence type="predicted"/>
<evidence type="ECO:0000313" key="2">
    <source>
        <dbReference type="Proteomes" id="UP000054018"/>
    </source>
</evidence>
<gene>
    <name evidence="1" type="ORF">PISMIDRAFT_108883</name>
</gene>
<dbReference type="AlphaFoldDB" id="A0A0C9ZFF0"/>